<dbReference type="PANTHER" id="PTHR30408:SF12">
    <property type="entry name" value="TYPE I RESTRICTION ENZYME MJAVIII SPECIFICITY SUBUNIT"/>
    <property type="match status" value="1"/>
</dbReference>
<dbReference type="InterPro" id="IPR044946">
    <property type="entry name" value="Restrct_endonuc_typeI_TRD_sf"/>
</dbReference>
<dbReference type="GO" id="GO:0009307">
    <property type="term" value="P:DNA restriction-modification system"/>
    <property type="evidence" value="ECO:0007669"/>
    <property type="project" value="UniProtKB-KW"/>
</dbReference>
<sequence length="202" mass="23343">MFADKKTLKPAIRFKEFTNAWEQHKLQNYLQVSNIKNNIELDKEDVFSISGEFGVVNQIEFLGRSFAGKNLTDYKVVFEGDVVYTKSPLRSNPYGIIKTNKQKTGIVSTLYAVFKPFDNVDSPFIQTYFEQDYRTNKYLHPMVSKGAKNTMTISDSNSLSGYVIFPTKYEQQNISRLFSNLDSLITLHQRKLEKLKTSKICF</sequence>
<dbReference type="PANTHER" id="PTHR30408">
    <property type="entry name" value="TYPE-1 RESTRICTION ENZYME ECOKI SPECIFICITY PROTEIN"/>
    <property type="match status" value="1"/>
</dbReference>
<dbReference type="SUPFAM" id="SSF116734">
    <property type="entry name" value="DNA methylase specificity domain"/>
    <property type="match status" value="1"/>
</dbReference>
<organism evidence="3 4">
    <name type="scientific">Mycoplasmopsis bovigenitalium</name>
    <dbReference type="NCBI Taxonomy" id="2112"/>
    <lineage>
        <taxon>Bacteria</taxon>
        <taxon>Bacillati</taxon>
        <taxon>Mycoplasmatota</taxon>
        <taxon>Mycoplasmoidales</taxon>
        <taxon>Metamycoplasmataceae</taxon>
        <taxon>Mycoplasmopsis</taxon>
    </lineage>
</organism>
<proteinExistence type="predicted"/>
<dbReference type="GO" id="GO:0003677">
    <property type="term" value="F:DNA binding"/>
    <property type="evidence" value="ECO:0007669"/>
    <property type="project" value="UniProtKB-KW"/>
</dbReference>
<reference evidence="3 4" key="1">
    <citation type="submission" date="2019-01" db="EMBL/GenBank/DDBJ databases">
        <authorList>
            <consortium name="Pathogen Informatics"/>
        </authorList>
    </citation>
    <scope>NUCLEOTIDE SEQUENCE [LARGE SCALE GENOMIC DNA]</scope>
    <source>
        <strain evidence="3 4">NCTC10122</strain>
    </source>
</reference>
<dbReference type="Proteomes" id="UP000290942">
    <property type="component" value="Chromosome"/>
</dbReference>
<accession>A0A449A903</accession>
<evidence type="ECO:0000313" key="4">
    <source>
        <dbReference type="Proteomes" id="UP000290942"/>
    </source>
</evidence>
<dbReference type="Gene3D" id="3.90.220.20">
    <property type="entry name" value="DNA methylase specificity domains"/>
    <property type="match status" value="1"/>
</dbReference>
<dbReference type="RefSeq" id="WP_129687655.1">
    <property type="nucleotide sequence ID" value="NZ_LR214970.1"/>
</dbReference>
<dbReference type="Gene3D" id="1.10.287.1120">
    <property type="entry name" value="Bipartite methylase S protein"/>
    <property type="match status" value="1"/>
</dbReference>
<gene>
    <name evidence="3" type="ORF">NCTC10122_00347</name>
</gene>
<dbReference type="AlphaFoldDB" id="A0A449A903"/>
<evidence type="ECO:0000256" key="2">
    <source>
        <dbReference type="ARBA" id="ARBA00023125"/>
    </source>
</evidence>
<name>A0A449A903_9BACT</name>
<dbReference type="InterPro" id="IPR052021">
    <property type="entry name" value="Type-I_RS_S_subunit"/>
</dbReference>
<keyword evidence="2" id="KW-0238">DNA-binding</keyword>
<protein>
    <submittedName>
        <fullName evidence="3">Uncharacterized protein</fullName>
    </submittedName>
</protein>
<keyword evidence="1" id="KW-0680">Restriction system</keyword>
<evidence type="ECO:0000256" key="1">
    <source>
        <dbReference type="ARBA" id="ARBA00022747"/>
    </source>
</evidence>
<dbReference type="REBASE" id="298485">
    <property type="entry name" value="S1.Mbo10122ORF357P"/>
</dbReference>
<evidence type="ECO:0000313" key="3">
    <source>
        <dbReference type="EMBL" id="VEU60747.1"/>
    </source>
</evidence>
<dbReference type="EMBL" id="LR214970">
    <property type="protein sequence ID" value="VEU60747.1"/>
    <property type="molecule type" value="Genomic_DNA"/>
</dbReference>